<evidence type="ECO:0000313" key="4">
    <source>
        <dbReference type="Proteomes" id="UP001479436"/>
    </source>
</evidence>
<keyword evidence="4" id="KW-1185">Reference proteome</keyword>
<dbReference type="Proteomes" id="UP001479436">
    <property type="component" value="Unassembled WGS sequence"/>
</dbReference>
<feature type="transmembrane region" description="Helical" evidence="1">
    <location>
        <begin position="29"/>
        <end position="49"/>
    </location>
</feature>
<name>A0ABR2X1X6_9FUNG</name>
<dbReference type="Pfam" id="PF01549">
    <property type="entry name" value="ShK"/>
    <property type="match status" value="2"/>
</dbReference>
<gene>
    <name evidence="3" type="ORF">K7432_002223</name>
</gene>
<accession>A0ABR2X1X6</accession>
<evidence type="ECO:0000256" key="1">
    <source>
        <dbReference type="SAM" id="Phobius"/>
    </source>
</evidence>
<dbReference type="PROSITE" id="PS51670">
    <property type="entry name" value="SHKT"/>
    <property type="match status" value="1"/>
</dbReference>
<proteinExistence type="predicted"/>
<evidence type="ECO:0000259" key="2">
    <source>
        <dbReference type="PROSITE" id="PS51670"/>
    </source>
</evidence>
<keyword evidence="1" id="KW-0472">Membrane</keyword>
<reference evidence="3 4" key="1">
    <citation type="submission" date="2023-04" db="EMBL/GenBank/DDBJ databases">
        <title>Genome of Basidiobolus ranarum AG-B5.</title>
        <authorList>
            <person name="Stajich J.E."/>
            <person name="Carter-House D."/>
            <person name="Gryganskyi A."/>
        </authorList>
    </citation>
    <scope>NUCLEOTIDE SEQUENCE [LARGE SCALE GENOMIC DNA]</scope>
    <source>
        <strain evidence="3 4">AG-B5</strain>
    </source>
</reference>
<keyword evidence="1" id="KW-1133">Transmembrane helix</keyword>
<keyword evidence="1" id="KW-0812">Transmembrane</keyword>
<dbReference type="SMART" id="SM00254">
    <property type="entry name" value="ShKT"/>
    <property type="match status" value="2"/>
</dbReference>
<evidence type="ECO:0000313" key="3">
    <source>
        <dbReference type="EMBL" id="KAK9767748.1"/>
    </source>
</evidence>
<protein>
    <recommendedName>
        <fullName evidence="2">ShKT domain-containing protein</fullName>
    </recommendedName>
</protein>
<organism evidence="3 4">
    <name type="scientific">Basidiobolus ranarum</name>
    <dbReference type="NCBI Taxonomy" id="34480"/>
    <lineage>
        <taxon>Eukaryota</taxon>
        <taxon>Fungi</taxon>
        <taxon>Fungi incertae sedis</taxon>
        <taxon>Zoopagomycota</taxon>
        <taxon>Entomophthoromycotina</taxon>
        <taxon>Basidiobolomycetes</taxon>
        <taxon>Basidiobolales</taxon>
        <taxon>Basidiobolaceae</taxon>
        <taxon>Basidiobolus</taxon>
    </lineage>
</organism>
<dbReference type="EMBL" id="JASJQH010000057">
    <property type="protein sequence ID" value="KAK9767748.1"/>
    <property type="molecule type" value="Genomic_DNA"/>
</dbReference>
<comment type="caution">
    <text evidence="3">The sequence shown here is derived from an EMBL/GenBank/DDBJ whole genome shotgun (WGS) entry which is preliminary data.</text>
</comment>
<dbReference type="InterPro" id="IPR003582">
    <property type="entry name" value="ShKT_dom"/>
</dbReference>
<feature type="domain" description="ShKT" evidence="2">
    <location>
        <begin position="53"/>
        <end position="98"/>
    </location>
</feature>
<sequence>MLDTTLLEGCHSKDNPTFLSLSFYPDKTMFTQLIALVVGTVILASSGVVNGECTDTNKNCAGWGKSGECTNNPLYMLVNCCTTCKEVGIQYVQPDTNCSDNHVWCEAYATAGKCEVSGIIAYDISMDMCPSSCHKCPSYK</sequence>